<evidence type="ECO:0000313" key="4">
    <source>
        <dbReference type="EMBL" id="KAJ4256879.1"/>
    </source>
</evidence>
<dbReference type="Proteomes" id="UP001152049">
    <property type="component" value="Unassembled WGS sequence"/>
</dbReference>
<feature type="signal peptide" evidence="2">
    <location>
        <begin position="1"/>
        <end position="20"/>
    </location>
</feature>
<dbReference type="Gene3D" id="3.40.710.10">
    <property type="entry name" value="DD-peptidase/beta-lactamase superfamily"/>
    <property type="match status" value="1"/>
</dbReference>
<evidence type="ECO:0000256" key="2">
    <source>
        <dbReference type="SAM" id="SignalP"/>
    </source>
</evidence>
<feature type="chain" id="PRO_5040880743" description="Beta-lactamase-related domain-containing protein" evidence="2">
    <location>
        <begin position="21"/>
        <end position="194"/>
    </location>
</feature>
<comment type="similarity">
    <text evidence="1">Belongs to the beta-lactamase family.</text>
</comment>
<dbReference type="Pfam" id="PF00144">
    <property type="entry name" value="Beta-lactamase"/>
    <property type="match status" value="1"/>
</dbReference>
<proteinExistence type="inferred from homology"/>
<dbReference type="OrthoDB" id="10250282at2759"/>
<dbReference type="EMBL" id="JAOQAZ010000018">
    <property type="protein sequence ID" value="KAJ4256879.1"/>
    <property type="molecule type" value="Genomic_DNA"/>
</dbReference>
<keyword evidence="5" id="KW-1185">Reference proteome</keyword>
<dbReference type="InterPro" id="IPR012338">
    <property type="entry name" value="Beta-lactam/transpept-like"/>
</dbReference>
<dbReference type="PANTHER" id="PTHR22935:SF95">
    <property type="entry name" value="BETA-LACTAMASE-LIKE 1-RELATED"/>
    <property type="match status" value="1"/>
</dbReference>
<evidence type="ECO:0000313" key="5">
    <source>
        <dbReference type="Proteomes" id="UP001152049"/>
    </source>
</evidence>
<comment type="caution">
    <text evidence="4">The sequence shown here is derived from an EMBL/GenBank/DDBJ whole genome shotgun (WGS) entry which is preliminary data.</text>
</comment>
<gene>
    <name evidence="4" type="ORF">NW762_008975</name>
</gene>
<evidence type="ECO:0000256" key="1">
    <source>
        <dbReference type="ARBA" id="ARBA00038473"/>
    </source>
</evidence>
<dbReference type="InterPro" id="IPR051478">
    <property type="entry name" value="Beta-lactamase-like_AB/R"/>
</dbReference>
<name>A0A9W8RYU6_9HYPO</name>
<sequence>MAKPMSYILFLSTLCYITHAQTVSDCPLWGPVYPVPAHAHESRIVAKAIRKLEDNLNNALDRGILGSSNASFHLEVFSADHVLFNYSYAAIEIKDSLTTGVLNRDTVFRIGSVSKFVAVYTFLAAAGFGYINDPVTNWVPELASSSVVGDNNVDHVQWHDITIGALAGHQAGLFKDCIYVQTQSSSKILKSSAR</sequence>
<dbReference type="SUPFAM" id="SSF56601">
    <property type="entry name" value="beta-lactamase/transpeptidase-like"/>
    <property type="match status" value="1"/>
</dbReference>
<dbReference type="AlphaFoldDB" id="A0A9W8RYU6"/>
<feature type="domain" description="Beta-lactamase-related" evidence="3">
    <location>
        <begin position="102"/>
        <end position="173"/>
    </location>
</feature>
<keyword evidence="2" id="KW-0732">Signal</keyword>
<protein>
    <recommendedName>
        <fullName evidence="3">Beta-lactamase-related domain-containing protein</fullName>
    </recommendedName>
</protein>
<evidence type="ECO:0000259" key="3">
    <source>
        <dbReference type="Pfam" id="PF00144"/>
    </source>
</evidence>
<reference evidence="4" key="1">
    <citation type="submission" date="2022-09" db="EMBL/GenBank/DDBJ databases">
        <title>Fusarium specimens isolated from Avocado Roots.</title>
        <authorList>
            <person name="Stajich J."/>
            <person name="Roper C."/>
            <person name="Heimlech-Rivalta G."/>
        </authorList>
    </citation>
    <scope>NUCLEOTIDE SEQUENCE</scope>
    <source>
        <strain evidence="4">CF00136</strain>
    </source>
</reference>
<organism evidence="4 5">
    <name type="scientific">Fusarium torreyae</name>
    <dbReference type="NCBI Taxonomy" id="1237075"/>
    <lineage>
        <taxon>Eukaryota</taxon>
        <taxon>Fungi</taxon>
        <taxon>Dikarya</taxon>
        <taxon>Ascomycota</taxon>
        <taxon>Pezizomycotina</taxon>
        <taxon>Sordariomycetes</taxon>
        <taxon>Hypocreomycetidae</taxon>
        <taxon>Hypocreales</taxon>
        <taxon>Nectriaceae</taxon>
        <taxon>Fusarium</taxon>
    </lineage>
</organism>
<accession>A0A9W8RYU6</accession>
<dbReference type="PANTHER" id="PTHR22935">
    <property type="entry name" value="PENICILLIN-BINDING PROTEIN"/>
    <property type="match status" value="1"/>
</dbReference>
<dbReference type="InterPro" id="IPR001466">
    <property type="entry name" value="Beta-lactam-related"/>
</dbReference>